<evidence type="ECO:0000313" key="3">
    <source>
        <dbReference type="EMBL" id="AYV78476.1"/>
    </source>
</evidence>
<dbReference type="InterPro" id="IPR032675">
    <property type="entry name" value="LRR_dom_sf"/>
</dbReference>
<protein>
    <recommendedName>
        <fullName evidence="4">Leucine-rich repeat protein</fullName>
    </recommendedName>
</protein>
<dbReference type="Pfam" id="PF00560">
    <property type="entry name" value="LRR_1"/>
    <property type="match status" value="2"/>
</dbReference>
<dbReference type="PANTHER" id="PTHR47114:SF2">
    <property type="entry name" value="OLIGODENDROCYTE-MYELIN GLYCOPROTEIN"/>
    <property type="match status" value="1"/>
</dbReference>
<sequence>MDNCTDMFDDCNDSSFSQFRNIMIKRNIEQIIKKNMENQEEELDITKCQMKILPKIFKEFTWVKVFVARENGLENLENLPPNIIALNCSRNRIVTIQENQLPQSLIQIDISNNRLIGLDNLPDGIETLSCTDNYIEEHNIKQLPKGLKKLDISNNKLSSVPKFNEGLMRLDISSNIVHKIDNLPDSITELDCSSCDIKVVCKFPPKIEKFISFYNHMIYIKEFPESLVYLDISNNNLSKIPPLPPKITFLDISKNDLHIFPDEIPETLVNLDISRNKITEIPRSIKEREHTFDSLKYDRESNNHFGWRGGESTINDYHGRNHIGPHFMTSPMHQSRPSFSRTSLSNPYFINLKKKITV</sequence>
<keyword evidence="1" id="KW-0433">Leucine-rich repeat</keyword>
<reference evidence="3" key="1">
    <citation type="submission" date="2018-10" db="EMBL/GenBank/DDBJ databases">
        <title>Hidden diversity of soil giant viruses.</title>
        <authorList>
            <person name="Schulz F."/>
            <person name="Alteio L."/>
            <person name="Goudeau D."/>
            <person name="Ryan E.M."/>
            <person name="Malmstrom R.R."/>
            <person name="Blanchard J."/>
            <person name="Woyke T."/>
        </authorList>
    </citation>
    <scope>NUCLEOTIDE SEQUENCE</scope>
    <source>
        <strain evidence="3">EDV1</strain>
    </source>
</reference>
<organism evidence="3">
    <name type="scientific">Edafosvirus sp</name>
    <dbReference type="NCBI Taxonomy" id="2487765"/>
    <lineage>
        <taxon>Viruses</taxon>
        <taxon>Varidnaviria</taxon>
        <taxon>Bamfordvirae</taxon>
        <taxon>Nucleocytoviricota</taxon>
        <taxon>Megaviricetes</taxon>
        <taxon>Imitervirales</taxon>
        <taxon>Mimiviridae</taxon>
        <taxon>Klosneuvirinae</taxon>
    </lineage>
</organism>
<proteinExistence type="predicted"/>
<dbReference type="SMART" id="SM00364">
    <property type="entry name" value="LRR_BAC"/>
    <property type="match status" value="6"/>
</dbReference>
<dbReference type="InterPro" id="IPR001611">
    <property type="entry name" value="Leu-rich_rpt"/>
</dbReference>
<dbReference type="PROSITE" id="PS51450">
    <property type="entry name" value="LRR"/>
    <property type="match status" value="3"/>
</dbReference>
<keyword evidence="2" id="KW-0677">Repeat</keyword>
<accession>A0A3G4ZU89</accession>
<dbReference type="Gene3D" id="3.80.10.10">
    <property type="entry name" value="Ribonuclease Inhibitor"/>
    <property type="match status" value="1"/>
</dbReference>
<dbReference type="SUPFAM" id="SSF52058">
    <property type="entry name" value="L domain-like"/>
    <property type="match status" value="1"/>
</dbReference>
<evidence type="ECO:0000256" key="2">
    <source>
        <dbReference type="ARBA" id="ARBA00022737"/>
    </source>
</evidence>
<dbReference type="PANTHER" id="PTHR47114">
    <property type="match status" value="1"/>
</dbReference>
<gene>
    <name evidence="3" type="ORF">Edafosvirus14_23</name>
</gene>
<dbReference type="EMBL" id="MK072079">
    <property type="protein sequence ID" value="AYV78476.1"/>
    <property type="molecule type" value="Genomic_DNA"/>
</dbReference>
<dbReference type="InterPro" id="IPR051071">
    <property type="entry name" value="LRR-bact_E3_ubiq_ligases"/>
</dbReference>
<evidence type="ECO:0000256" key="1">
    <source>
        <dbReference type="ARBA" id="ARBA00022614"/>
    </source>
</evidence>
<name>A0A3G4ZU89_9VIRU</name>
<evidence type="ECO:0008006" key="4">
    <source>
        <dbReference type="Google" id="ProtNLM"/>
    </source>
</evidence>